<dbReference type="AlphaFoldDB" id="A0A2T7PSZ0"/>
<proteinExistence type="predicted"/>
<dbReference type="EMBL" id="PZQS01000002">
    <property type="protein sequence ID" value="PVD36541.1"/>
    <property type="molecule type" value="Genomic_DNA"/>
</dbReference>
<gene>
    <name evidence="2" type="ORF">C0Q70_03526</name>
</gene>
<comment type="caution">
    <text evidence="2">The sequence shown here is derived from an EMBL/GenBank/DDBJ whole genome shotgun (WGS) entry which is preliminary data.</text>
</comment>
<keyword evidence="3" id="KW-1185">Reference proteome</keyword>
<evidence type="ECO:0000313" key="2">
    <source>
        <dbReference type="EMBL" id="PVD36541.1"/>
    </source>
</evidence>
<protein>
    <submittedName>
        <fullName evidence="2">Uncharacterized protein</fullName>
    </submittedName>
</protein>
<accession>A0A2T7PSZ0</accession>
<evidence type="ECO:0000313" key="3">
    <source>
        <dbReference type="Proteomes" id="UP000245119"/>
    </source>
</evidence>
<name>A0A2T7PSZ0_POMCA</name>
<reference evidence="2 3" key="1">
    <citation type="submission" date="2018-04" db="EMBL/GenBank/DDBJ databases">
        <title>The genome of golden apple snail Pomacea canaliculata provides insight into stress tolerance and invasive adaptation.</title>
        <authorList>
            <person name="Liu C."/>
            <person name="Liu B."/>
            <person name="Ren Y."/>
            <person name="Zhang Y."/>
            <person name="Wang H."/>
            <person name="Li S."/>
            <person name="Jiang F."/>
            <person name="Yin L."/>
            <person name="Zhang G."/>
            <person name="Qian W."/>
            <person name="Fan W."/>
        </authorList>
    </citation>
    <scope>NUCLEOTIDE SEQUENCE [LARGE SCALE GENOMIC DNA]</scope>
    <source>
        <strain evidence="2">SZHN2017</strain>
        <tissue evidence="2">Muscle</tissue>
    </source>
</reference>
<feature type="compositionally biased region" description="Acidic residues" evidence="1">
    <location>
        <begin position="1"/>
        <end position="14"/>
    </location>
</feature>
<evidence type="ECO:0000256" key="1">
    <source>
        <dbReference type="SAM" id="MobiDB-lite"/>
    </source>
</evidence>
<dbReference type="Proteomes" id="UP000245119">
    <property type="component" value="Linkage Group LG2"/>
</dbReference>
<sequence length="149" mass="16324">MDKETEEVDEDQEKEIDQAAGVHDELPQLAEDERQSSRDGPCPGRLSVRSVEELATFMHGWLLPGTVVIRWTGCCTTAAGAEEDWGVGGEGDWDSGGGGGNGEQVMIFVSNEAAHVELQCQSVYARQRQRRQRRNNEINRPLAISAAAL</sequence>
<feature type="region of interest" description="Disordered" evidence="1">
    <location>
        <begin position="1"/>
        <end position="44"/>
    </location>
</feature>
<organism evidence="2 3">
    <name type="scientific">Pomacea canaliculata</name>
    <name type="common">Golden apple snail</name>
    <dbReference type="NCBI Taxonomy" id="400727"/>
    <lineage>
        <taxon>Eukaryota</taxon>
        <taxon>Metazoa</taxon>
        <taxon>Spiralia</taxon>
        <taxon>Lophotrochozoa</taxon>
        <taxon>Mollusca</taxon>
        <taxon>Gastropoda</taxon>
        <taxon>Caenogastropoda</taxon>
        <taxon>Architaenioglossa</taxon>
        <taxon>Ampullarioidea</taxon>
        <taxon>Ampullariidae</taxon>
        <taxon>Pomacea</taxon>
    </lineage>
</organism>
<feature type="compositionally biased region" description="Basic and acidic residues" evidence="1">
    <location>
        <begin position="22"/>
        <end position="37"/>
    </location>
</feature>